<dbReference type="Proteomes" id="UP000790833">
    <property type="component" value="Unassembled WGS sequence"/>
</dbReference>
<accession>A0A9P7VAS6</accession>
<dbReference type="EMBL" id="JAHMUF010000006">
    <property type="protein sequence ID" value="KAG7194621.1"/>
    <property type="molecule type" value="Genomic_DNA"/>
</dbReference>
<dbReference type="RefSeq" id="XP_043050168.1">
    <property type="nucleotide sequence ID" value="XM_043194971.1"/>
</dbReference>
<dbReference type="AlphaFoldDB" id="A0A9P7VAS6"/>
<sequence length="252" mass="28189">MSNRINAKAAASSDTSIRLEINSVDANDDVLKDLNVFPSTDWKERLQLIKVLLPYIEFDNISSTGTEPRVISCTVLSPLLFQLQLNLHIDSEDAIVETKVTGLLAVKLMAPQYASVLKTNYISRNKVQNLLYSLNSFAACIHRRTNAFVKVIRKYPGLVTNVNRDSLANNYTTYAHLKSCDEIILLLPANSIKLCIFWSVVLEDEITGECTNTINLIGPDPKSNELFQMLLESNSMVNAVSSLLSTCYNYVY</sequence>
<dbReference type="OrthoDB" id="4076147at2759"/>
<evidence type="ECO:0000313" key="2">
    <source>
        <dbReference type="Proteomes" id="UP000790833"/>
    </source>
</evidence>
<protein>
    <submittedName>
        <fullName evidence="1">Uncharacterized protein</fullName>
    </submittedName>
</protein>
<comment type="caution">
    <text evidence="1">The sequence shown here is derived from an EMBL/GenBank/DDBJ whole genome shotgun (WGS) entry which is preliminary data.</text>
</comment>
<dbReference type="GeneID" id="66117671"/>
<organism evidence="1 2">
    <name type="scientific">Scheffersomyces spartinae</name>
    <dbReference type="NCBI Taxonomy" id="45513"/>
    <lineage>
        <taxon>Eukaryota</taxon>
        <taxon>Fungi</taxon>
        <taxon>Dikarya</taxon>
        <taxon>Ascomycota</taxon>
        <taxon>Saccharomycotina</taxon>
        <taxon>Pichiomycetes</taxon>
        <taxon>Debaryomycetaceae</taxon>
        <taxon>Scheffersomyces</taxon>
    </lineage>
</organism>
<proteinExistence type="predicted"/>
<evidence type="ECO:0000313" key="1">
    <source>
        <dbReference type="EMBL" id="KAG7194621.1"/>
    </source>
</evidence>
<name>A0A9P7VAS6_9ASCO</name>
<reference evidence="1" key="1">
    <citation type="submission" date="2021-03" db="EMBL/GenBank/DDBJ databases">
        <authorList>
            <person name="Palmer J.M."/>
        </authorList>
    </citation>
    <scope>NUCLEOTIDE SEQUENCE</scope>
    <source>
        <strain evidence="1">ARV_011</strain>
    </source>
</reference>
<keyword evidence="2" id="KW-1185">Reference proteome</keyword>
<gene>
    <name evidence="1" type="ORF">KQ657_004297</name>
</gene>